<evidence type="ECO:0000256" key="1">
    <source>
        <dbReference type="SAM" id="Phobius"/>
    </source>
</evidence>
<accession>A0A920BV18</accession>
<comment type="caution">
    <text evidence="2">The sequence shown here is derived from an EMBL/GenBank/DDBJ whole genome shotgun (WGS) entry which is preliminary data.</text>
</comment>
<evidence type="ECO:0000313" key="2">
    <source>
        <dbReference type="EMBL" id="GIN63468.1"/>
    </source>
</evidence>
<dbReference type="AlphaFoldDB" id="A0A920BV18"/>
<reference evidence="2" key="1">
    <citation type="submission" date="2021-03" db="EMBL/GenBank/DDBJ databases">
        <title>Antimicrobial resistance genes in bacteria isolated from Japanese honey, and their potential for conferring macrolide and lincosamide resistance in the American foulbrood pathogen Paenibacillus larvae.</title>
        <authorList>
            <person name="Okamoto M."/>
            <person name="Kumagai M."/>
            <person name="Kanamori H."/>
            <person name="Takamatsu D."/>
        </authorList>
    </citation>
    <scope>NUCLEOTIDE SEQUENCE</scope>
    <source>
        <strain evidence="2">J27TS8</strain>
    </source>
</reference>
<proteinExistence type="predicted"/>
<feature type="transmembrane region" description="Helical" evidence="1">
    <location>
        <begin position="31"/>
        <end position="50"/>
    </location>
</feature>
<keyword evidence="1" id="KW-1133">Transmembrane helix</keyword>
<keyword evidence="3" id="KW-1185">Reference proteome</keyword>
<protein>
    <submittedName>
        <fullName evidence="2">Uncharacterized protein</fullName>
    </submittedName>
</protein>
<keyword evidence="1" id="KW-0472">Membrane</keyword>
<name>A0A920BV18_9BACI</name>
<dbReference type="Proteomes" id="UP000682111">
    <property type="component" value="Unassembled WGS sequence"/>
</dbReference>
<evidence type="ECO:0000313" key="3">
    <source>
        <dbReference type="Proteomes" id="UP000682111"/>
    </source>
</evidence>
<gene>
    <name evidence="2" type="ORF">J27TS8_34610</name>
</gene>
<dbReference type="RefSeq" id="WP_212934183.1">
    <property type="nucleotide sequence ID" value="NZ_BORC01000006.1"/>
</dbReference>
<dbReference type="EMBL" id="BORC01000006">
    <property type="protein sequence ID" value="GIN63468.1"/>
    <property type="molecule type" value="Genomic_DNA"/>
</dbReference>
<keyword evidence="1" id="KW-0812">Transmembrane</keyword>
<organism evidence="2 3">
    <name type="scientific">Robertmurraya siralis</name>
    <dbReference type="NCBI Taxonomy" id="77777"/>
    <lineage>
        <taxon>Bacteria</taxon>
        <taxon>Bacillati</taxon>
        <taxon>Bacillota</taxon>
        <taxon>Bacilli</taxon>
        <taxon>Bacillales</taxon>
        <taxon>Bacillaceae</taxon>
        <taxon>Robertmurraya</taxon>
    </lineage>
</organism>
<sequence length="215" mass="24254">MTFAALIPMAVIVALPLLFFIVNIKKKVTHWLLVVYIGVLLLSFVAAFFIKSEALEITDRPRDDLYYLLNSGEIYAKGSNLLLKEDSFPIEGEKVRVTSSHGDEGSSVYIERKAEDDQKMDVLAYGSFSIAKLDVSEDIVLPAVQLKDETLTIVYPEYQDLKTSIVMNEFTIEQFTGNTKFNSEFQIDGPILLIRIPPDLEIEADSTTELNYIDE</sequence>
<feature type="transmembrane region" description="Helical" evidence="1">
    <location>
        <begin position="6"/>
        <end position="24"/>
    </location>
</feature>